<evidence type="ECO:0000313" key="7">
    <source>
        <dbReference type="Proteomes" id="UP000091897"/>
    </source>
</evidence>
<name>A0ABM6CTG9_9BORD</name>
<protein>
    <recommendedName>
        <fullName evidence="8">Ankyrin repeat domain-containing protein</fullName>
    </recommendedName>
</protein>
<feature type="repeat" description="ANK" evidence="3">
    <location>
        <begin position="98"/>
        <end position="126"/>
    </location>
</feature>
<dbReference type="InterPro" id="IPR002110">
    <property type="entry name" value="Ankyrin_rpt"/>
</dbReference>
<dbReference type="PROSITE" id="PS50297">
    <property type="entry name" value="ANK_REP_REGION"/>
    <property type="match status" value="3"/>
</dbReference>
<dbReference type="InterPro" id="IPR036770">
    <property type="entry name" value="Ankyrin_rpt-contain_sf"/>
</dbReference>
<dbReference type="RefSeq" id="WP_066350453.1">
    <property type="nucleotide sequence ID" value="NZ_CBCSFJ010000006.1"/>
</dbReference>
<dbReference type="Proteomes" id="UP000091897">
    <property type="component" value="Chromosome"/>
</dbReference>
<keyword evidence="1" id="KW-0677">Repeat</keyword>
<dbReference type="PANTHER" id="PTHR24198:SF165">
    <property type="entry name" value="ANKYRIN REPEAT-CONTAINING PROTEIN-RELATED"/>
    <property type="match status" value="1"/>
</dbReference>
<feature type="chain" id="PRO_5046883543" description="Ankyrin repeat domain-containing protein" evidence="5">
    <location>
        <begin position="32"/>
        <end position="307"/>
    </location>
</feature>
<evidence type="ECO:0000256" key="1">
    <source>
        <dbReference type="ARBA" id="ARBA00022737"/>
    </source>
</evidence>
<keyword evidence="2 3" id="KW-0040">ANK repeat</keyword>
<proteinExistence type="predicted"/>
<keyword evidence="7" id="KW-1185">Reference proteome</keyword>
<organism evidence="6 7">
    <name type="scientific">Bordetella bronchialis</name>
    <dbReference type="NCBI Taxonomy" id="463025"/>
    <lineage>
        <taxon>Bacteria</taxon>
        <taxon>Pseudomonadati</taxon>
        <taxon>Pseudomonadota</taxon>
        <taxon>Betaproteobacteria</taxon>
        <taxon>Burkholderiales</taxon>
        <taxon>Alcaligenaceae</taxon>
        <taxon>Bordetella</taxon>
    </lineage>
</organism>
<dbReference type="Pfam" id="PF00023">
    <property type="entry name" value="Ank"/>
    <property type="match status" value="1"/>
</dbReference>
<evidence type="ECO:0008006" key="8">
    <source>
        <dbReference type="Google" id="ProtNLM"/>
    </source>
</evidence>
<reference evidence="6 7" key="1">
    <citation type="submission" date="2016-06" db="EMBL/GenBank/DDBJ databases">
        <title>Complete genome sequences of Bordetella bronchialis and Bordetella flabilis.</title>
        <authorList>
            <person name="LiPuma J.J."/>
            <person name="Spilker T."/>
        </authorList>
    </citation>
    <scope>NUCLEOTIDE SEQUENCE [LARGE SCALE GENOMIC DNA]</scope>
    <source>
        <strain evidence="6 7">AU3182</strain>
    </source>
</reference>
<dbReference type="PRINTS" id="PR01415">
    <property type="entry name" value="ANKYRIN"/>
</dbReference>
<evidence type="ECO:0000256" key="3">
    <source>
        <dbReference type="PROSITE-ProRule" id="PRU00023"/>
    </source>
</evidence>
<dbReference type="EMBL" id="CP016170">
    <property type="protein sequence ID" value="ANN67368.1"/>
    <property type="molecule type" value="Genomic_DNA"/>
</dbReference>
<dbReference type="SMART" id="SM00248">
    <property type="entry name" value="ANK"/>
    <property type="match status" value="4"/>
</dbReference>
<dbReference type="PANTHER" id="PTHR24198">
    <property type="entry name" value="ANKYRIN REPEAT AND PROTEIN KINASE DOMAIN-CONTAINING PROTEIN"/>
    <property type="match status" value="1"/>
</dbReference>
<accession>A0ABM6CTG9</accession>
<feature type="repeat" description="ANK" evidence="3">
    <location>
        <begin position="128"/>
        <end position="160"/>
    </location>
</feature>
<dbReference type="Gene3D" id="1.25.40.20">
    <property type="entry name" value="Ankyrin repeat-containing domain"/>
    <property type="match status" value="2"/>
</dbReference>
<gene>
    <name evidence="6" type="ORF">BAU06_14630</name>
</gene>
<dbReference type="PROSITE" id="PS50088">
    <property type="entry name" value="ANK_REPEAT"/>
    <property type="match status" value="3"/>
</dbReference>
<feature type="repeat" description="ANK" evidence="3">
    <location>
        <begin position="161"/>
        <end position="193"/>
    </location>
</feature>
<evidence type="ECO:0000256" key="4">
    <source>
        <dbReference type="SAM" id="MobiDB-lite"/>
    </source>
</evidence>
<feature type="compositionally biased region" description="Low complexity" evidence="4">
    <location>
        <begin position="232"/>
        <end position="280"/>
    </location>
</feature>
<sequence length="307" mass="31186">MKGKVFPGSRSALTLAAAGLVALALAPAVHAENPANAPVVVANDRADDMRALLAQGWDPNTRIKGQPAIMQAVRDGAWHVYDVLAADRRTDVNASNDHDETPLMYLAIQGQTDRAKALIARGAQVNRLGWTPLHYAASKGQMDVAQLLLAHRAIVNAPGPDGTTPLMMAGLSGSRDMVDLLLKAGADPTTHNLQGLDAAAWASSARHQELATYLSQASSELQARRDAMARGVGAAGGAPATAATPGAASPAPNAPAADTASGTPATGAATVPPVPANASPGGDGQAQPTLKGVEGIRLDPKNGGSAR</sequence>
<keyword evidence="5" id="KW-0732">Signal</keyword>
<dbReference type="SUPFAM" id="SSF48403">
    <property type="entry name" value="Ankyrin repeat"/>
    <property type="match status" value="1"/>
</dbReference>
<evidence type="ECO:0000256" key="5">
    <source>
        <dbReference type="SAM" id="SignalP"/>
    </source>
</evidence>
<dbReference type="Pfam" id="PF12796">
    <property type="entry name" value="Ank_2"/>
    <property type="match status" value="1"/>
</dbReference>
<evidence type="ECO:0000313" key="6">
    <source>
        <dbReference type="EMBL" id="ANN67368.1"/>
    </source>
</evidence>
<feature type="region of interest" description="Disordered" evidence="4">
    <location>
        <begin position="232"/>
        <end position="307"/>
    </location>
</feature>
<evidence type="ECO:0000256" key="2">
    <source>
        <dbReference type="ARBA" id="ARBA00023043"/>
    </source>
</evidence>
<feature type="signal peptide" evidence="5">
    <location>
        <begin position="1"/>
        <end position="31"/>
    </location>
</feature>